<evidence type="ECO:0008006" key="3">
    <source>
        <dbReference type="Google" id="ProtNLM"/>
    </source>
</evidence>
<accession>A0A4Y2LPN4</accession>
<dbReference type="Proteomes" id="UP000499080">
    <property type="component" value="Unassembled WGS sequence"/>
</dbReference>
<evidence type="ECO:0000313" key="2">
    <source>
        <dbReference type="Proteomes" id="UP000499080"/>
    </source>
</evidence>
<name>A0A4Y2LPN4_ARAVE</name>
<keyword evidence="2" id="KW-1185">Reference proteome</keyword>
<protein>
    <recommendedName>
        <fullName evidence="3">DUF4817 domain-containing protein</fullName>
    </recommendedName>
</protein>
<sequence length="123" mass="13767">MATVKQKARLWFHENKPIVTVQRINRLEHRDCQSPSKNFIKHRATVAWPQALDFGDGGPQIPPKIRRVLGLLHAKSYLGAKRPASCVARKLGEWVPTQAPSSSSNRGSKIAFVLLQNGTLIYN</sequence>
<gene>
    <name evidence="1" type="ORF">AVEN_180318_1</name>
</gene>
<proteinExistence type="predicted"/>
<comment type="caution">
    <text evidence="1">The sequence shown here is derived from an EMBL/GenBank/DDBJ whole genome shotgun (WGS) entry which is preliminary data.</text>
</comment>
<dbReference type="AlphaFoldDB" id="A0A4Y2LPN4"/>
<organism evidence="1 2">
    <name type="scientific">Araneus ventricosus</name>
    <name type="common">Orbweaver spider</name>
    <name type="synonym">Epeira ventricosa</name>
    <dbReference type="NCBI Taxonomy" id="182803"/>
    <lineage>
        <taxon>Eukaryota</taxon>
        <taxon>Metazoa</taxon>
        <taxon>Ecdysozoa</taxon>
        <taxon>Arthropoda</taxon>
        <taxon>Chelicerata</taxon>
        <taxon>Arachnida</taxon>
        <taxon>Araneae</taxon>
        <taxon>Araneomorphae</taxon>
        <taxon>Entelegynae</taxon>
        <taxon>Araneoidea</taxon>
        <taxon>Araneidae</taxon>
        <taxon>Araneus</taxon>
    </lineage>
</organism>
<evidence type="ECO:0000313" key="1">
    <source>
        <dbReference type="EMBL" id="GBN15526.1"/>
    </source>
</evidence>
<dbReference type="EMBL" id="BGPR01006035">
    <property type="protein sequence ID" value="GBN15526.1"/>
    <property type="molecule type" value="Genomic_DNA"/>
</dbReference>
<reference evidence="1 2" key="1">
    <citation type="journal article" date="2019" name="Sci. Rep.">
        <title>Orb-weaving spider Araneus ventricosus genome elucidates the spidroin gene catalogue.</title>
        <authorList>
            <person name="Kono N."/>
            <person name="Nakamura H."/>
            <person name="Ohtoshi R."/>
            <person name="Moran D.A.P."/>
            <person name="Shinohara A."/>
            <person name="Yoshida Y."/>
            <person name="Fujiwara M."/>
            <person name="Mori M."/>
            <person name="Tomita M."/>
            <person name="Arakawa K."/>
        </authorList>
    </citation>
    <scope>NUCLEOTIDE SEQUENCE [LARGE SCALE GENOMIC DNA]</scope>
</reference>